<name>A0A168W800_9BACL</name>
<dbReference type="AlphaFoldDB" id="A0A168W800"/>
<evidence type="ECO:0000313" key="2">
    <source>
        <dbReference type="Proteomes" id="UP000076623"/>
    </source>
</evidence>
<keyword evidence="2" id="KW-1185">Reference proteome</keyword>
<gene>
    <name evidence="1" type="ORF">ABE65_017230</name>
</gene>
<dbReference type="Proteomes" id="UP000076623">
    <property type="component" value="Chromosome"/>
</dbReference>
<accession>A0A168W800</accession>
<evidence type="ECO:0000313" key="1">
    <source>
        <dbReference type="EMBL" id="ANC78445.1"/>
    </source>
</evidence>
<dbReference type="KEGG" id="fpn:ABE65_017230"/>
<dbReference type="EMBL" id="CP015378">
    <property type="protein sequence ID" value="ANC78445.1"/>
    <property type="molecule type" value="Genomic_DNA"/>
</dbReference>
<proteinExistence type="predicted"/>
<organism evidence="1 2">
    <name type="scientific">Fictibacillus phosphorivorans</name>
    <dbReference type="NCBI Taxonomy" id="1221500"/>
    <lineage>
        <taxon>Bacteria</taxon>
        <taxon>Bacillati</taxon>
        <taxon>Bacillota</taxon>
        <taxon>Bacilli</taxon>
        <taxon>Bacillales</taxon>
        <taxon>Fictibacillaceae</taxon>
        <taxon>Fictibacillus</taxon>
    </lineage>
</organism>
<reference evidence="1 2" key="1">
    <citation type="submission" date="2016-04" db="EMBL/GenBank/DDBJ databases">
        <title>Complete genome sequence of Fictibacillus phosphorivorans G25-29, a strain toxic to nematodes.</title>
        <authorList>
            <person name="Zheng Z."/>
        </authorList>
    </citation>
    <scope>NUCLEOTIDE SEQUENCE [LARGE SCALE GENOMIC DNA]</scope>
    <source>
        <strain evidence="1 2">G25-29</strain>
    </source>
</reference>
<sequence length="79" mass="8940">MRLNIIVIIKARPKNRPELAGPNSENPANAKGYKKIKINIRTQKIKRAVLLRGLIKYSVKRIFTIVNPAANDQSCMKLV</sequence>
<protein>
    <submittedName>
        <fullName evidence="1">Uncharacterized protein</fullName>
    </submittedName>
</protein>